<keyword evidence="3" id="KW-0732">Signal</keyword>
<dbReference type="EMBL" id="JANEYF010003052">
    <property type="protein sequence ID" value="KAJ8939696.1"/>
    <property type="molecule type" value="Genomic_DNA"/>
</dbReference>
<dbReference type="InterPro" id="IPR052065">
    <property type="entry name" value="Compl_asym_regulator"/>
</dbReference>
<keyword evidence="2" id="KW-0964">Secreted</keyword>
<gene>
    <name evidence="6" type="ORF">NQ314_011038</name>
</gene>
<dbReference type="SUPFAM" id="SSF82895">
    <property type="entry name" value="TSP-1 type 1 repeat"/>
    <property type="match status" value="1"/>
</dbReference>
<evidence type="ECO:0000256" key="1">
    <source>
        <dbReference type="ARBA" id="ARBA00004613"/>
    </source>
</evidence>
<keyword evidence="4" id="KW-0677">Repeat</keyword>
<evidence type="ECO:0000256" key="4">
    <source>
        <dbReference type="ARBA" id="ARBA00022737"/>
    </source>
</evidence>
<comment type="caution">
    <text evidence="6">The sequence shown here is derived from an EMBL/GenBank/DDBJ whole genome shotgun (WGS) entry which is preliminary data.</text>
</comment>
<name>A0AAV8XMJ5_9CUCU</name>
<evidence type="ECO:0000256" key="2">
    <source>
        <dbReference type="ARBA" id="ARBA00022525"/>
    </source>
</evidence>
<evidence type="ECO:0000313" key="7">
    <source>
        <dbReference type="Proteomes" id="UP001162156"/>
    </source>
</evidence>
<comment type="subcellular location">
    <subcellularLocation>
        <location evidence="1">Secreted</location>
    </subcellularLocation>
</comment>
<proteinExistence type="predicted"/>
<dbReference type="InterPro" id="IPR000884">
    <property type="entry name" value="TSP1_rpt"/>
</dbReference>
<sequence length="174" mass="19365">MKGNIILSKVDKGTIFHLASAVVDTIMTTNSWTKYDILFNESMFDIKKDNQTVLHYKSKTPIIIYWFVIAVEIGWVTWSANCEPLDLDSPPRDGGWSGWSPWTCTVSCGGGEGFRTRTCSNPRPNVFGKLCQGSPTATGKCNDFPCGDVSPETIEKIRDHLTKESFSYVVDQGI</sequence>
<dbReference type="PROSITE" id="PS50092">
    <property type="entry name" value="TSP1"/>
    <property type="match status" value="1"/>
</dbReference>
<dbReference type="SMART" id="SM00209">
    <property type="entry name" value="TSP1"/>
    <property type="match status" value="1"/>
</dbReference>
<dbReference type="AlphaFoldDB" id="A0AAV8XMJ5"/>
<dbReference type="PANTHER" id="PTHR22906">
    <property type="entry name" value="PROPERDIN"/>
    <property type="match status" value="1"/>
</dbReference>
<dbReference type="PANTHER" id="PTHR22906:SF43">
    <property type="entry name" value="PROPERDIN"/>
    <property type="match status" value="1"/>
</dbReference>
<dbReference type="Gene3D" id="2.20.100.10">
    <property type="entry name" value="Thrombospondin type-1 (TSP1) repeat"/>
    <property type="match status" value="1"/>
</dbReference>
<evidence type="ECO:0000256" key="3">
    <source>
        <dbReference type="ARBA" id="ARBA00022729"/>
    </source>
</evidence>
<protein>
    <submittedName>
        <fullName evidence="6">Uncharacterized protein</fullName>
    </submittedName>
</protein>
<dbReference type="FunFam" id="2.20.100.10:FF:000001">
    <property type="entry name" value="semaphorin-5A isoform X1"/>
    <property type="match status" value="1"/>
</dbReference>
<keyword evidence="7" id="KW-1185">Reference proteome</keyword>
<evidence type="ECO:0000313" key="6">
    <source>
        <dbReference type="EMBL" id="KAJ8939696.1"/>
    </source>
</evidence>
<evidence type="ECO:0000256" key="5">
    <source>
        <dbReference type="ARBA" id="ARBA00023157"/>
    </source>
</evidence>
<organism evidence="6 7">
    <name type="scientific">Rhamnusium bicolor</name>
    <dbReference type="NCBI Taxonomy" id="1586634"/>
    <lineage>
        <taxon>Eukaryota</taxon>
        <taxon>Metazoa</taxon>
        <taxon>Ecdysozoa</taxon>
        <taxon>Arthropoda</taxon>
        <taxon>Hexapoda</taxon>
        <taxon>Insecta</taxon>
        <taxon>Pterygota</taxon>
        <taxon>Neoptera</taxon>
        <taxon>Endopterygota</taxon>
        <taxon>Coleoptera</taxon>
        <taxon>Polyphaga</taxon>
        <taxon>Cucujiformia</taxon>
        <taxon>Chrysomeloidea</taxon>
        <taxon>Cerambycidae</taxon>
        <taxon>Lepturinae</taxon>
        <taxon>Rhagiini</taxon>
        <taxon>Rhamnusium</taxon>
    </lineage>
</organism>
<dbReference type="Pfam" id="PF00090">
    <property type="entry name" value="TSP_1"/>
    <property type="match status" value="1"/>
</dbReference>
<accession>A0AAV8XMJ5</accession>
<dbReference type="InterPro" id="IPR036383">
    <property type="entry name" value="TSP1_rpt_sf"/>
</dbReference>
<dbReference type="Proteomes" id="UP001162156">
    <property type="component" value="Unassembled WGS sequence"/>
</dbReference>
<reference evidence="6" key="1">
    <citation type="journal article" date="2023" name="Insect Mol. Biol.">
        <title>Genome sequencing provides insights into the evolution of gene families encoding plant cell wall-degrading enzymes in longhorned beetles.</title>
        <authorList>
            <person name="Shin N.R."/>
            <person name="Okamura Y."/>
            <person name="Kirsch R."/>
            <person name="Pauchet Y."/>
        </authorList>
    </citation>
    <scope>NUCLEOTIDE SEQUENCE</scope>
    <source>
        <strain evidence="6">RBIC_L_NR</strain>
    </source>
</reference>
<keyword evidence="5" id="KW-1015">Disulfide bond</keyword>